<dbReference type="InterPro" id="IPR011611">
    <property type="entry name" value="PfkB_dom"/>
</dbReference>
<evidence type="ECO:0000256" key="2">
    <source>
        <dbReference type="ARBA" id="ARBA00022679"/>
    </source>
</evidence>
<accession>A0A449A2I6</accession>
<gene>
    <name evidence="7" type="ORF">NCTC10183_00194</name>
</gene>
<dbReference type="EMBL" id="LR214950">
    <property type="protein sequence ID" value="VEU58438.1"/>
    <property type="molecule type" value="Genomic_DNA"/>
</dbReference>
<evidence type="ECO:0000313" key="7">
    <source>
        <dbReference type="EMBL" id="VEU58438.1"/>
    </source>
</evidence>
<proteinExistence type="inferred from homology"/>
<evidence type="ECO:0000256" key="3">
    <source>
        <dbReference type="ARBA" id="ARBA00022741"/>
    </source>
</evidence>
<keyword evidence="3" id="KW-0547">Nucleotide-binding</keyword>
<dbReference type="OrthoDB" id="9813569at2"/>
<keyword evidence="5" id="KW-0067">ATP-binding</keyword>
<evidence type="ECO:0000313" key="8">
    <source>
        <dbReference type="Proteomes" id="UP000290568"/>
    </source>
</evidence>
<dbReference type="InterPro" id="IPR029056">
    <property type="entry name" value="Ribokinase-like"/>
</dbReference>
<reference evidence="7 8" key="1">
    <citation type="submission" date="2019-01" db="EMBL/GenBank/DDBJ databases">
        <authorList>
            <consortium name="Pathogen Informatics"/>
        </authorList>
    </citation>
    <scope>NUCLEOTIDE SEQUENCE [LARGE SCALE GENOMIC DNA]</scope>
    <source>
        <strain evidence="7 8">NCTC10183</strain>
    </source>
</reference>
<keyword evidence="4 7" id="KW-0418">Kinase</keyword>
<dbReference type="InterPro" id="IPR050306">
    <property type="entry name" value="PfkB_Carbo_kinase"/>
</dbReference>
<dbReference type="Proteomes" id="UP000290568">
    <property type="component" value="Chromosome"/>
</dbReference>
<dbReference type="RefSeq" id="WP_129620111.1">
    <property type="nucleotide sequence ID" value="NZ_LR214950.1"/>
</dbReference>
<evidence type="ECO:0000256" key="5">
    <source>
        <dbReference type="ARBA" id="ARBA00022840"/>
    </source>
</evidence>
<dbReference type="AlphaFoldDB" id="A0A449A2I6"/>
<dbReference type="GO" id="GO:0016301">
    <property type="term" value="F:kinase activity"/>
    <property type="evidence" value="ECO:0007669"/>
    <property type="project" value="UniProtKB-KW"/>
</dbReference>
<evidence type="ECO:0000256" key="1">
    <source>
        <dbReference type="ARBA" id="ARBA00010688"/>
    </source>
</evidence>
<sequence length="333" mass="37630">MLPKLQGKLLSIGEVLVRLSTSKNSSLESNQLNFYVGGDSLNVASNVGNWTGSSKYLTVYDFNSFFAKAINAHLKINNVENISIHSEGRVGTYYTIDKTDFNNLKVFYDRKYSSYALIKDLEPKFENILKDVAIIYVSGITIAINDAFNAYLLKLLEQAKSKNITIVFDLNYRSKLWDSFEQFKEVSQPFVALSDVVIGWIEDTYTPVVGEISKEYFANAVSQMIQNYPNIKVVTTPFKFKKDDKAHVKGLLYKDGQFYETDYVTYNDKYPIGSGDSFAGAFLSSLLKNLDNESIIKNARNAYAIKNIFEGDNNNASWDEITSVANKSSKIER</sequence>
<feature type="domain" description="Carbohydrate kinase PfkB" evidence="6">
    <location>
        <begin position="8"/>
        <end position="199"/>
    </location>
</feature>
<dbReference type="PANTHER" id="PTHR43085">
    <property type="entry name" value="HEXOKINASE FAMILY MEMBER"/>
    <property type="match status" value="1"/>
</dbReference>
<protein>
    <submittedName>
        <fullName evidence="7">PfkB family carbohydrate kinase</fullName>
    </submittedName>
</protein>
<comment type="similarity">
    <text evidence="1">Belongs to the carbohydrate kinase PfkB family.</text>
</comment>
<evidence type="ECO:0000259" key="6">
    <source>
        <dbReference type="Pfam" id="PF00294"/>
    </source>
</evidence>
<dbReference type="SUPFAM" id="SSF53613">
    <property type="entry name" value="Ribokinase-like"/>
    <property type="match status" value="1"/>
</dbReference>
<evidence type="ECO:0000256" key="4">
    <source>
        <dbReference type="ARBA" id="ARBA00022777"/>
    </source>
</evidence>
<keyword evidence="2" id="KW-0808">Transferase</keyword>
<dbReference type="GO" id="GO:0005524">
    <property type="term" value="F:ATP binding"/>
    <property type="evidence" value="ECO:0007669"/>
    <property type="project" value="UniProtKB-KW"/>
</dbReference>
<dbReference type="Pfam" id="PF00294">
    <property type="entry name" value="PfkB"/>
    <property type="match status" value="1"/>
</dbReference>
<dbReference type="Gene3D" id="3.40.1190.20">
    <property type="match status" value="1"/>
</dbReference>
<name>A0A449A2I6_9BACT</name>
<keyword evidence="8" id="KW-1185">Reference proteome</keyword>
<organism evidence="7 8">
    <name type="scientific">Mycoplasmopsis gallinacea</name>
    <dbReference type="NCBI Taxonomy" id="29556"/>
    <lineage>
        <taxon>Bacteria</taxon>
        <taxon>Bacillati</taxon>
        <taxon>Mycoplasmatota</taxon>
        <taxon>Mycoplasmoidales</taxon>
        <taxon>Metamycoplasmataceae</taxon>
        <taxon>Mycoplasmopsis</taxon>
    </lineage>
</organism>
<dbReference type="PANTHER" id="PTHR43085:SF1">
    <property type="entry name" value="PSEUDOURIDINE KINASE-RELATED"/>
    <property type="match status" value="1"/>
</dbReference>